<protein>
    <submittedName>
        <fullName evidence="1">Uncharacterized protein</fullName>
    </submittedName>
</protein>
<keyword evidence="2" id="KW-1185">Reference proteome</keyword>
<evidence type="ECO:0000313" key="1">
    <source>
        <dbReference type="EMBL" id="KAH7958459.1"/>
    </source>
</evidence>
<evidence type="ECO:0000313" key="2">
    <source>
        <dbReference type="Proteomes" id="UP000821865"/>
    </source>
</evidence>
<dbReference type="Proteomes" id="UP000821865">
    <property type="component" value="Chromosome 3"/>
</dbReference>
<dbReference type="EMBL" id="CM023472">
    <property type="protein sequence ID" value="KAH7958459.1"/>
    <property type="molecule type" value="Genomic_DNA"/>
</dbReference>
<sequence>MDNVTMYSPPPPGSGAVLSYILSIMNGYRNETQQSLEDNNLTLHRFTESCKFGYAKRALLGDPEFVDRKEVRLH</sequence>
<gene>
    <name evidence="1" type="ORF">HPB49_001957</name>
</gene>
<name>A0ACB8D1X1_DERSI</name>
<comment type="caution">
    <text evidence="1">The sequence shown here is derived from an EMBL/GenBank/DDBJ whole genome shotgun (WGS) entry which is preliminary data.</text>
</comment>
<organism evidence="1 2">
    <name type="scientific">Dermacentor silvarum</name>
    <name type="common">Tick</name>
    <dbReference type="NCBI Taxonomy" id="543639"/>
    <lineage>
        <taxon>Eukaryota</taxon>
        <taxon>Metazoa</taxon>
        <taxon>Ecdysozoa</taxon>
        <taxon>Arthropoda</taxon>
        <taxon>Chelicerata</taxon>
        <taxon>Arachnida</taxon>
        <taxon>Acari</taxon>
        <taxon>Parasitiformes</taxon>
        <taxon>Ixodida</taxon>
        <taxon>Ixodoidea</taxon>
        <taxon>Ixodidae</taxon>
        <taxon>Rhipicephalinae</taxon>
        <taxon>Dermacentor</taxon>
    </lineage>
</organism>
<proteinExistence type="predicted"/>
<reference evidence="1" key="1">
    <citation type="submission" date="2020-05" db="EMBL/GenBank/DDBJ databases">
        <title>Large-scale comparative analyses of tick genomes elucidate their genetic diversity and vector capacities.</title>
        <authorList>
            <person name="Jia N."/>
            <person name="Wang J."/>
            <person name="Shi W."/>
            <person name="Du L."/>
            <person name="Sun Y."/>
            <person name="Zhan W."/>
            <person name="Jiang J."/>
            <person name="Wang Q."/>
            <person name="Zhang B."/>
            <person name="Ji P."/>
            <person name="Sakyi L.B."/>
            <person name="Cui X."/>
            <person name="Yuan T."/>
            <person name="Jiang B."/>
            <person name="Yang W."/>
            <person name="Lam T.T.-Y."/>
            <person name="Chang Q."/>
            <person name="Ding S."/>
            <person name="Wang X."/>
            <person name="Zhu J."/>
            <person name="Ruan X."/>
            <person name="Zhao L."/>
            <person name="Wei J."/>
            <person name="Que T."/>
            <person name="Du C."/>
            <person name="Cheng J."/>
            <person name="Dai P."/>
            <person name="Han X."/>
            <person name="Huang E."/>
            <person name="Gao Y."/>
            <person name="Liu J."/>
            <person name="Shao H."/>
            <person name="Ye R."/>
            <person name="Li L."/>
            <person name="Wei W."/>
            <person name="Wang X."/>
            <person name="Wang C."/>
            <person name="Yang T."/>
            <person name="Huo Q."/>
            <person name="Li W."/>
            <person name="Guo W."/>
            <person name="Chen H."/>
            <person name="Zhou L."/>
            <person name="Ni X."/>
            <person name="Tian J."/>
            <person name="Zhou Y."/>
            <person name="Sheng Y."/>
            <person name="Liu T."/>
            <person name="Pan Y."/>
            <person name="Xia L."/>
            <person name="Li J."/>
            <person name="Zhao F."/>
            <person name="Cao W."/>
        </authorList>
    </citation>
    <scope>NUCLEOTIDE SEQUENCE</scope>
    <source>
        <strain evidence="1">Dsil-2018</strain>
    </source>
</reference>
<accession>A0ACB8D1X1</accession>